<dbReference type="InterPro" id="IPR005789">
    <property type="entry name" value="Thr_deHydtase_catblc"/>
</dbReference>
<evidence type="ECO:0000313" key="8">
    <source>
        <dbReference type="EMBL" id="TFI01154.1"/>
    </source>
</evidence>
<dbReference type="EC" id="4.3.1.19" evidence="3"/>
<evidence type="ECO:0000256" key="2">
    <source>
        <dbReference type="ARBA" id="ARBA00010869"/>
    </source>
</evidence>
<dbReference type="PROSITE" id="PS51671">
    <property type="entry name" value="ACT"/>
    <property type="match status" value="1"/>
</dbReference>
<gene>
    <name evidence="8" type="ORF">E4A49_01465</name>
</gene>
<keyword evidence="4" id="KW-0663">Pyridoxal phosphate</keyword>
<dbReference type="InterPro" id="IPR044561">
    <property type="entry name" value="ACT_ThrD-II-like"/>
</dbReference>
<dbReference type="InterPro" id="IPR036052">
    <property type="entry name" value="TrpB-like_PALP_sf"/>
</dbReference>
<dbReference type="Proteomes" id="UP000297477">
    <property type="component" value="Unassembled WGS sequence"/>
</dbReference>
<dbReference type="PANTHER" id="PTHR48078">
    <property type="entry name" value="THREONINE DEHYDRATASE, MITOCHONDRIAL-RELATED"/>
    <property type="match status" value="1"/>
</dbReference>
<dbReference type="GO" id="GO:0004794">
    <property type="term" value="F:threonine deaminase activity"/>
    <property type="evidence" value="ECO:0007669"/>
    <property type="project" value="UniProtKB-EC"/>
</dbReference>
<evidence type="ECO:0000256" key="4">
    <source>
        <dbReference type="ARBA" id="ARBA00022898"/>
    </source>
</evidence>
<accession>A0ABY2K1W0</accession>
<comment type="caution">
    <text evidence="8">The sequence shown here is derived from an EMBL/GenBank/DDBJ whole genome shotgun (WGS) entry which is preliminary data.</text>
</comment>
<sequence length="459" mass="47514">MSIARRRPRPDELPRWVRPAVPAGTGATSQASASGVGSGSGAQSGAAPTLPVTLADVRAAAETLRDTALTTPLLTARALGRDVGTEVYYKCENLQRAGSFKVRGAYVRMALLTEEEKSRGVVAASAGNHAQGVALAARRLGIHARIVMPRGVALPKLQATRDHGAEVVLYGTTVDESLAEAERYAEETGAVFIHPFDNPAIIAGQGTVGLEILEQLPDVDTVIMAIGGGGLLAGAAIALKESACEAGREIQVIGVQASDAAAYVSSLEAGSVQSLQGVSTIADGIAVGRPGAVPFEVISSLVDAVVTVTDDEIAEAIVHLMERSKLVVEPAGAVGAAALLSGRVGALGMDLGKTAVVLSGGNIDPMLMLKSIQVGLASNGRYMGVRIPLRDRTGELATISRLIADAEANVVRVDHTRVGPEFSMGGVHITIDMETRGHEHSEHVLAALREAGYAPEQLY</sequence>
<dbReference type="Pfam" id="PF01842">
    <property type="entry name" value="ACT"/>
    <property type="match status" value="1"/>
</dbReference>
<evidence type="ECO:0000256" key="3">
    <source>
        <dbReference type="ARBA" id="ARBA00012096"/>
    </source>
</evidence>
<evidence type="ECO:0000313" key="9">
    <source>
        <dbReference type="Proteomes" id="UP000297477"/>
    </source>
</evidence>
<dbReference type="Gene3D" id="3.40.50.1100">
    <property type="match status" value="2"/>
</dbReference>
<comment type="similarity">
    <text evidence="2">Belongs to the serine/threonine dehydratase family.</text>
</comment>
<dbReference type="EMBL" id="SPKT01000002">
    <property type="protein sequence ID" value="TFI01154.1"/>
    <property type="molecule type" value="Genomic_DNA"/>
</dbReference>
<dbReference type="PANTHER" id="PTHR48078:SF6">
    <property type="entry name" value="L-THREONINE DEHYDRATASE CATABOLIC TDCB"/>
    <property type="match status" value="1"/>
</dbReference>
<dbReference type="CDD" id="cd04886">
    <property type="entry name" value="ACT_ThrD-II-like"/>
    <property type="match status" value="1"/>
</dbReference>
<evidence type="ECO:0000256" key="5">
    <source>
        <dbReference type="ARBA" id="ARBA00023239"/>
    </source>
</evidence>
<evidence type="ECO:0000256" key="1">
    <source>
        <dbReference type="ARBA" id="ARBA00001933"/>
    </source>
</evidence>
<dbReference type="InterPro" id="IPR001926">
    <property type="entry name" value="TrpB-like_PALP"/>
</dbReference>
<organism evidence="8 9">
    <name type="scientific">Micrococcus lylae</name>
    <dbReference type="NCBI Taxonomy" id="1273"/>
    <lineage>
        <taxon>Bacteria</taxon>
        <taxon>Bacillati</taxon>
        <taxon>Actinomycetota</taxon>
        <taxon>Actinomycetes</taxon>
        <taxon>Micrococcales</taxon>
        <taxon>Micrococcaceae</taxon>
        <taxon>Micrococcus</taxon>
    </lineage>
</organism>
<feature type="domain" description="ACT" evidence="7">
    <location>
        <begin position="384"/>
        <end position="459"/>
    </location>
</feature>
<evidence type="ECO:0000256" key="6">
    <source>
        <dbReference type="SAM" id="MobiDB-lite"/>
    </source>
</evidence>
<name>A0ABY2K1W0_9MICC</name>
<dbReference type="RefSeq" id="WP_082739466.1">
    <property type="nucleotide sequence ID" value="NZ_SPKT01000002.1"/>
</dbReference>
<comment type="cofactor">
    <cofactor evidence="1">
        <name>pyridoxal 5'-phosphate</name>
        <dbReference type="ChEBI" id="CHEBI:597326"/>
    </cofactor>
</comment>
<reference evidence="8 9" key="1">
    <citation type="submission" date="2019-03" db="EMBL/GenBank/DDBJ databases">
        <title>Reclassification of Micrococcus aloeverae and Micrococcus yunnanensis as later heterotypic synonyms of Micrococcus luteus.</title>
        <authorList>
            <person name="Huang C.-H."/>
        </authorList>
    </citation>
    <scope>NUCLEOTIDE SEQUENCE [LARGE SCALE GENOMIC DNA]</scope>
    <source>
        <strain evidence="8 9">BCRC 12151</strain>
    </source>
</reference>
<feature type="compositionally biased region" description="Low complexity" evidence="6">
    <location>
        <begin position="23"/>
        <end position="35"/>
    </location>
</feature>
<proteinExistence type="inferred from homology"/>
<keyword evidence="9" id="KW-1185">Reference proteome</keyword>
<dbReference type="Pfam" id="PF00291">
    <property type="entry name" value="PALP"/>
    <property type="match status" value="1"/>
</dbReference>
<dbReference type="InterPro" id="IPR002912">
    <property type="entry name" value="ACT_dom"/>
</dbReference>
<feature type="region of interest" description="Disordered" evidence="6">
    <location>
        <begin position="1"/>
        <end position="47"/>
    </location>
</feature>
<dbReference type="SUPFAM" id="SSF55021">
    <property type="entry name" value="ACT-like"/>
    <property type="match status" value="1"/>
</dbReference>
<evidence type="ECO:0000259" key="7">
    <source>
        <dbReference type="PROSITE" id="PS51671"/>
    </source>
</evidence>
<dbReference type="SUPFAM" id="SSF53686">
    <property type="entry name" value="Tryptophan synthase beta subunit-like PLP-dependent enzymes"/>
    <property type="match status" value="1"/>
</dbReference>
<protein>
    <recommendedName>
        <fullName evidence="3">threonine ammonia-lyase</fullName>
        <ecNumber evidence="3">4.3.1.19</ecNumber>
    </recommendedName>
</protein>
<dbReference type="CDD" id="cd01562">
    <property type="entry name" value="Thr-dehyd"/>
    <property type="match status" value="1"/>
</dbReference>
<dbReference type="NCBIfam" id="TIGR01127">
    <property type="entry name" value="ilvA_1Cterm"/>
    <property type="match status" value="1"/>
</dbReference>
<keyword evidence="5 8" id="KW-0456">Lyase</keyword>
<dbReference type="InterPro" id="IPR045865">
    <property type="entry name" value="ACT-like_dom_sf"/>
</dbReference>
<dbReference type="InterPro" id="IPR050147">
    <property type="entry name" value="Ser/Thr_Dehydratase"/>
</dbReference>